<dbReference type="InterPro" id="IPR011059">
    <property type="entry name" value="Metal-dep_hydrolase_composite"/>
</dbReference>
<dbReference type="PANTHER" id="PTHR11647">
    <property type="entry name" value="HYDRANTOINASE/DIHYDROPYRIMIDINASE FAMILY MEMBER"/>
    <property type="match status" value="1"/>
</dbReference>
<protein>
    <submittedName>
        <fullName evidence="2">N-acyl-D-amino-acid deacylase</fullName>
    </submittedName>
</protein>
<dbReference type="InterPro" id="IPR013108">
    <property type="entry name" value="Amidohydro_3"/>
</dbReference>
<dbReference type="STRING" id="648782.SAMN04488554_4255"/>
<dbReference type="AlphaFoldDB" id="A0A1H5NE98"/>
<evidence type="ECO:0000313" key="3">
    <source>
        <dbReference type="Proteomes" id="UP000199220"/>
    </source>
</evidence>
<evidence type="ECO:0000259" key="1">
    <source>
        <dbReference type="Pfam" id="PF07969"/>
    </source>
</evidence>
<dbReference type="PANTHER" id="PTHR11647:SF1">
    <property type="entry name" value="COLLAPSIN RESPONSE MEDIATOR PROTEIN"/>
    <property type="match status" value="1"/>
</dbReference>
<accession>A0A1H5NE98</accession>
<feature type="domain" description="Amidohydrolase 3" evidence="1">
    <location>
        <begin position="45"/>
        <end position="497"/>
    </location>
</feature>
<dbReference type="SUPFAM" id="SSF51338">
    <property type="entry name" value="Composite domain of metallo-dependent hydrolases"/>
    <property type="match status" value="1"/>
</dbReference>
<dbReference type="InterPro" id="IPR050378">
    <property type="entry name" value="Metallo-dep_Hydrolases_sf"/>
</dbReference>
<gene>
    <name evidence="2" type="ORF">SAMN04488554_4255</name>
</gene>
<reference evidence="3" key="1">
    <citation type="submission" date="2016-10" db="EMBL/GenBank/DDBJ databases">
        <authorList>
            <person name="Varghese N."/>
            <person name="Submissions S."/>
        </authorList>
    </citation>
    <scope>NUCLEOTIDE SEQUENCE [LARGE SCALE GENOMIC DNA]</scope>
    <source>
        <strain evidence="3">DSM 21368</strain>
    </source>
</reference>
<dbReference type="Gene3D" id="3.20.20.140">
    <property type="entry name" value="Metal-dependent hydrolases"/>
    <property type="match status" value="2"/>
</dbReference>
<evidence type="ECO:0000313" key="2">
    <source>
        <dbReference type="EMBL" id="SEE99969.1"/>
    </source>
</evidence>
<dbReference type="Pfam" id="PF07969">
    <property type="entry name" value="Amidohydro_3"/>
    <property type="match status" value="1"/>
</dbReference>
<organism evidence="2 3">
    <name type="scientific">Ruania alba</name>
    <dbReference type="NCBI Taxonomy" id="648782"/>
    <lineage>
        <taxon>Bacteria</taxon>
        <taxon>Bacillati</taxon>
        <taxon>Actinomycetota</taxon>
        <taxon>Actinomycetes</taxon>
        <taxon>Micrococcales</taxon>
        <taxon>Ruaniaceae</taxon>
        <taxon>Ruania</taxon>
    </lineage>
</organism>
<dbReference type="GO" id="GO:0005829">
    <property type="term" value="C:cytosol"/>
    <property type="evidence" value="ECO:0007669"/>
    <property type="project" value="TreeGrafter"/>
</dbReference>
<dbReference type="OrthoDB" id="9763537at2"/>
<dbReference type="EMBL" id="FNTX01000002">
    <property type="protein sequence ID" value="SEE99969.1"/>
    <property type="molecule type" value="Genomic_DNA"/>
</dbReference>
<dbReference type="InterPro" id="IPR032466">
    <property type="entry name" value="Metal_Hydrolase"/>
</dbReference>
<dbReference type="SUPFAM" id="SSF51556">
    <property type="entry name" value="Metallo-dependent hydrolases"/>
    <property type="match status" value="1"/>
</dbReference>
<proteinExistence type="predicted"/>
<dbReference type="RefSeq" id="WP_089775433.1">
    <property type="nucleotide sequence ID" value="NZ_FNTX01000002.1"/>
</dbReference>
<name>A0A1H5NE98_9MICO</name>
<keyword evidence="3" id="KW-1185">Reference proteome</keyword>
<dbReference type="GO" id="GO:0016812">
    <property type="term" value="F:hydrolase activity, acting on carbon-nitrogen (but not peptide) bonds, in cyclic amides"/>
    <property type="evidence" value="ECO:0007669"/>
    <property type="project" value="TreeGrafter"/>
</dbReference>
<sequence length="519" mass="54866">MPSTVIRGVQLADEPMSGQLVDIHVADGQIVAVHPAARATEADSIIDGGGRLAMPGFIDAHAHAEGAVFDDEVQLAMLRQGVTSVVVGNDGVSFAPAPGPTAEWASDYFIAINGEHPDGAQARIADLRAGYNGRTRVNVATLVPHGNLRHAVIGGSDRPATAGELDEMVSLLEQGLSDGACGLSTGLEYQPGGYADVAELTALARVVAEHRLPHVSHMRGYEGLAVGAMAELAQIAHDSGVATHISHLHGPDDQLVAALDSMQAEGLDVTFDSYPYLRGASILSMVALPDWVPLADPAQAVALLRRPDVQERLHAEHLPQLEEVWPRITMAHVPGKLAWAEGLGLMQVADRLRLSPAQTVVELLISTELRAGCIFAQPPTNSEASVRTLLGSPGHIGSSDAIYSGGKPHPRGWGAFARFLAEHVRRLSDWTWAESQWHLSGAAAARFCLHDRGALAPGMAADIALIDPDAVQDNADYETPRTLATGVDDVLVNGTPVLTGGMLTPERTGRALRPPKVTR</sequence>
<dbReference type="Proteomes" id="UP000199220">
    <property type="component" value="Unassembled WGS sequence"/>
</dbReference>